<keyword evidence="4 7" id="KW-0812">Transmembrane</keyword>
<comment type="similarity">
    <text evidence="2">Belongs to the cation diffusion facilitator (CDF) transporter (TC 2.A.4) family.</text>
</comment>
<evidence type="ECO:0000256" key="7">
    <source>
        <dbReference type="SAM" id="Phobius"/>
    </source>
</evidence>
<protein>
    <submittedName>
        <fullName evidence="10">Cobalt-zinc-cadmium resistance protein</fullName>
    </submittedName>
</protein>
<dbReference type="GO" id="GO:0008324">
    <property type="term" value="F:monoatomic cation transmembrane transporter activity"/>
    <property type="evidence" value="ECO:0007669"/>
    <property type="project" value="InterPro"/>
</dbReference>
<feature type="transmembrane region" description="Helical" evidence="7">
    <location>
        <begin position="82"/>
        <end position="103"/>
    </location>
</feature>
<evidence type="ECO:0000256" key="6">
    <source>
        <dbReference type="ARBA" id="ARBA00023136"/>
    </source>
</evidence>
<dbReference type="InterPro" id="IPR058533">
    <property type="entry name" value="Cation_efflux_TM"/>
</dbReference>
<dbReference type="NCBIfam" id="TIGR01297">
    <property type="entry name" value="CDF"/>
    <property type="match status" value="1"/>
</dbReference>
<proteinExistence type="inferred from homology"/>
<evidence type="ECO:0000256" key="1">
    <source>
        <dbReference type="ARBA" id="ARBA00004141"/>
    </source>
</evidence>
<feature type="transmembrane region" description="Helical" evidence="7">
    <location>
        <begin position="40"/>
        <end position="61"/>
    </location>
</feature>
<name>A0A0A8X865_MESS1</name>
<evidence type="ECO:0000256" key="5">
    <source>
        <dbReference type="ARBA" id="ARBA00022989"/>
    </source>
</evidence>
<gene>
    <name evidence="10" type="ORF">SAMD00020551_4328</name>
</gene>
<dbReference type="InterPro" id="IPR027469">
    <property type="entry name" value="Cation_efflux_TMD_sf"/>
</dbReference>
<dbReference type="InterPro" id="IPR027470">
    <property type="entry name" value="Cation_efflux_CTD"/>
</dbReference>
<sequence>MEKDVRFKKAEFAAMVGVVGNIILAALKWGVGIYANSKALVADAVHSASDVVGSLAVYIGLKAAKAPPDEDHPYGHGKAESIAAIIVAVLLMLVGVEIGRSSFEAFFHPIEPPKSIAIVAVVVSIIVKEGMFRYKYKLGKQLKSDALIVNAYEHRSDVYSSIAALIGISAAVLGGIFGIGWLEYADPVTGLLVALLVIRMAWKLGKESIHNTLDHVLHDEDTEEFRNVVQSIPDVKNLDELHAREHGHYVIIDLKISVDPHITVEQGHRIGKTVKKKLMENKNVQNVLVHINPYSESGSSEDDVDIQ</sequence>
<keyword evidence="11" id="KW-1185">Reference proteome</keyword>
<dbReference type="Gene3D" id="1.20.1510.10">
    <property type="entry name" value="Cation efflux protein transmembrane domain"/>
    <property type="match status" value="1"/>
</dbReference>
<accession>A0A0A8X865</accession>
<organism evidence="10 11">
    <name type="scientific">Mesobacillus selenatarsenatis (strain DSM 18680 / JCM 14380 / FERM P-15431 / SF-1)</name>
    <dbReference type="NCBI Taxonomy" id="1321606"/>
    <lineage>
        <taxon>Bacteria</taxon>
        <taxon>Bacillati</taxon>
        <taxon>Bacillota</taxon>
        <taxon>Bacilli</taxon>
        <taxon>Bacillales</taxon>
        <taxon>Bacillaceae</taxon>
        <taxon>Mesobacillus</taxon>
    </lineage>
</organism>
<comment type="caution">
    <text evidence="10">The sequence shown here is derived from an EMBL/GenBank/DDBJ whole genome shotgun (WGS) entry which is preliminary data.</text>
</comment>
<dbReference type="EMBL" id="BASE01000107">
    <property type="protein sequence ID" value="GAM16155.1"/>
    <property type="molecule type" value="Genomic_DNA"/>
</dbReference>
<evidence type="ECO:0000256" key="3">
    <source>
        <dbReference type="ARBA" id="ARBA00022448"/>
    </source>
</evidence>
<evidence type="ECO:0000313" key="11">
    <source>
        <dbReference type="Proteomes" id="UP000031014"/>
    </source>
</evidence>
<feature type="domain" description="Cation efflux protein transmembrane" evidence="8">
    <location>
        <begin position="15"/>
        <end position="209"/>
    </location>
</feature>
<dbReference type="PANTHER" id="PTHR43840:SF15">
    <property type="entry name" value="MITOCHONDRIAL METAL TRANSPORTER 1-RELATED"/>
    <property type="match status" value="1"/>
</dbReference>
<dbReference type="PANTHER" id="PTHR43840">
    <property type="entry name" value="MITOCHONDRIAL METAL TRANSPORTER 1-RELATED"/>
    <property type="match status" value="1"/>
</dbReference>
<dbReference type="Gene3D" id="3.30.70.1350">
    <property type="entry name" value="Cation efflux protein, cytoplasmic domain"/>
    <property type="match status" value="1"/>
</dbReference>
<keyword evidence="6 7" id="KW-0472">Membrane</keyword>
<keyword evidence="5 7" id="KW-1133">Transmembrane helix</keyword>
<evidence type="ECO:0000313" key="10">
    <source>
        <dbReference type="EMBL" id="GAM16155.1"/>
    </source>
</evidence>
<dbReference type="Proteomes" id="UP000031014">
    <property type="component" value="Unassembled WGS sequence"/>
</dbReference>
<keyword evidence="3" id="KW-0813">Transport</keyword>
<dbReference type="STRING" id="1321606.SAMD00020551_4328"/>
<dbReference type="InterPro" id="IPR050291">
    <property type="entry name" value="CDF_Transporter"/>
</dbReference>
<dbReference type="InterPro" id="IPR036837">
    <property type="entry name" value="Cation_efflux_CTD_sf"/>
</dbReference>
<dbReference type="GO" id="GO:0016020">
    <property type="term" value="C:membrane"/>
    <property type="evidence" value="ECO:0007669"/>
    <property type="project" value="UniProtKB-SubCell"/>
</dbReference>
<dbReference type="RefSeq" id="WP_041967757.1">
    <property type="nucleotide sequence ID" value="NZ_BASE01000107.1"/>
</dbReference>
<dbReference type="Pfam" id="PF16916">
    <property type="entry name" value="ZT_dimer"/>
    <property type="match status" value="1"/>
</dbReference>
<evidence type="ECO:0000259" key="8">
    <source>
        <dbReference type="Pfam" id="PF01545"/>
    </source>
</evidence>
<evidence type="ECO:0000256" key="4">
    <source>
        <dbReference type="ARBA" id="ARBA00022692"/>
    </source>
</evidence>
<dbReference type="AlphaFoldDB" id="A0A0A8X865"/>
<dbReference type="InterPro" id="IPR002524">
    <property type="entry name" value="Cation_efflux"/>
</dbReference>
<feature type="transmembrane region" description="Helical" evidence="7">
    <location>
        <begin position="115"/>
        <end position="134"/>
    </location>
</feature>
<feature type="transmembrane region" description="Helical" evidence="7">
    <location>
        <begin position="162"/>
        <end position="182"/>
    </location>
</feature>
<feature type="transmembrane region" description="Helical" evidence="7">
    <location>
        <begin position="12"/>
        <end position="34"/>
    </location>
</feature>
<dbReference type="Pfam" id="PF01545">
    <property type="entry name" value="Cation_efflux"/>
    <property type="match status" value="1"/>
</dbReference>
<dbReference type="OrthoDB" id="9806522at2"/>
<dbReference type="SUPFAM" id="SSF160240">
    <property type="entry name" value="Cation efflux protein cytoplasmic domain-like"/>
    <property type="match status" value="1"/>
</dbReference>
<feature type="domain" description="Cation efflux protein cytoplasmic" evidence="9">
    <location>
        <begin position="217"/>
        <end position="294"/>
    </location>
</feature>
<dbReference type="FunFam" id="1.20.1510.10:FF:000006">
    <property type="entry name" value="Divalent cation efflux transporter"/>
    <property type="match status" value="1"/>
</dbReference>
<evidence type="ECO:0000259" key="9">
    <source>
        <dbReference type="Pfam" id="PF16916"/>
    </source>
</evidence>
<comment type="subcellular location">
    <subcellularLocation>
        <location evidence="1">Membrane</location>
        <topology evidence="1">Multi-pass membrane protein</topology>
    </subcellularLocation>
</comment>
<reference evidence="10 11" key="1">
    <citation type="submission" date="2013-06" db="EMBL/GenBank/DDBJ databases">
        <title>Whole genome shotgun sequence of Bacillus selenatarsenatis SF-1.</title>
        <authorList>
            <person name="Kuroda M."/>
            <person name="Sei K."/>
            <person name="Yamashita M."/>
            <person name="Ike M."/>
        </authorList>
    </citation>
    <scope>NUCLEOTIDE SEQUENCE [LARGE SCALE GENOMIC DNA]</scope>
    <source>
        <strain evidence="10 11">SF-1</strain>
    </source>
</reference>
<dbReference type="SUPFAM" id="SSF161111">
    <property type="entry name" value="Cation efflux protein transmembrane domain-like"/>
    <property type="match status" value="1"/>
</dbReference>
<evidence type="ECO:0000256" key="2">
    <source>
        <dbReference type="ARBA" id="ARBA00008114"/>
    </source>
</evidence>